<organism evidence="13 14">
    <name type="scientific">Lolium multiflorum</name>
    <name type="common">Italian ryegrass</name>
    <name type="synonym">Lolium perenne subsp. multiflorum</name>
    <dbReference type="NCBI Taxonomy" id="4521"/>
    <lineage>
        <taxon>Eukaryota</taxon>
        <taxon>Viridiplantae</taxon>
        <taxon>Streptophyta</taxon>
        <taxon>Embryophyta</taxon>
        <taxon>Tracheophyta</taxon>
        <taxon>Spermatophyta</taxon>
        <taxon>Magnoliopsida</taxon>
        <taxon>Liliopsida</taxon>
        <taxon>Poales</taxon>
        <taxon>Poaceae</taxon>
        <taxon>BOP clade</taxon>
        <taxon>Pooideae</taxon>
        <taxon>Poodae</taxon>
        <taxon>Poeae</taxon>
        <taxon>Poeae Chloroplast Group 2 (Poeae type)</taxon>
        <taxon>Loliodinae</taxon>
        <taxon>Loliinae</taxon>
        <taxon>Lolium</taxon>
    </lineage>
</organism>
<evidence type="ECO:0000259" key="10">
    <source>
        <dbReference type="Pfam" id="PF18052"/>
    </source>
</evidence>
<evidence type="ECO:0000313" key="14">
    <source>
        <dbReference type="Proteomes" id="UP001231189"/>
    </source>
</evidence>
<gene>
    <name evidence="13" type="ORF">QYE76_023378</name>
</gene>
<dbReference type="PANTHER" id="PTHR36766:SF70">
    <property type="entry name" value="DISEASE RESISTANCE PROTEIN RGA4"/>
    <property type="match status" value="1"/>
</dbReference>
<dbReference type="FunFam" id="3.40.50.300:FF:001091">
    <property type="entry name" value="Probable disease resistance protein At1g61300"/>
    <property type="match status" value="1"/>
</dbReference>
<dbReference type="InterPro" id="IPR058922">
    <property type="entry name" value="WHD_DRP"/>
</dbReference>
<keyword evidence="2" id="KW-0433">Leucine-rich repeat</keyword>
<keyword evidence="14" id="KW-1185">Reference proteome</keyword>
<evidence type="ECO:0000313" key="13">
    <source>
        <dbReference type="EMBL" id="KAK1617861.1"/>
    </source>
</evidence>
<dbReference type="InterPro" id="IPR002182">
    <property type="entry name" value="NB-ARC"/>
</dbReference>
<dbReference type="GO" id="GO:0051707">
    <property type="term" value="P:response to other organism"/>
    <property type="evidence" value="ECO:0007669"/>
    <property type="project" value="UniProtKB-ARBA"/>
</dbReference>
<dbReference type="Proteomes" id="UP001231189">
    <property type="component" value="Unassembled WGS sequence"/>
</dbReference>
<protein>
    <recommendedName>
        <fullName evidence="15">AAA+ ATPase domain-containing protein</fullName>
    </recommendedName>
</protein>
<dbReference type="SUPFAM" id="SSF52540">
    <property type="entry name" value="P-loop containing nucleoside triphosphate hydrolases"/>
    <property type="match status" value="1"/>
</dbReference>
<proteinExistence type="inferred from homology"/>
<dbReference type="Pfam" id="PF23559">
    <property type="entry name" value="WHD_DRP"/>
    <property type="match status" value="1"/>
</dbReference>
<reference evidence="13" key="1">
    <citation type="submission" date="2023-07" db="EMBL/GenBank/DDBJ databases">
        <title>A chromosome-level genome assembly of Lolium multiflorum.</title>
        <authorList>
            <person name="Chen Y."/>
            <person name="Copetti D."/>
            <person name="Kolliker R."/>
            <person name="Studer B."/>
        </authorList>
    </citation>
    <scope>NUCLEOTIDE SEQUENCE</scope>
    <source>
        <strain evidence="13">02402/16</strain>
        <tissue evidence="13">Leaf</tissue>
    </source>
</reference>
<dbReference type="SUPFAM" id="SSF52058">
    <property type="entry name" value="L domain-like"/>
    <property type="match status" value="2"/>
</dbReference>
<keyword evidence="8" id="KW-0732">Signal</keyword>
<dbReference type="EMBL" id="JAUUTY010000006">
    <property type="protein sequence ID" value="KAK1617861.1"/>
    <property type="molecule type" value="Genomic_DNA"/>
</dbReference>
<dbReference type="Gene3D" id="3.80.10.10">
    <property type="entry name" value="Ribonuclease Inhibitor"/>
    <property type="match status" value="3"/>
</dbReference>
<evidence type="ECO:0008006" key="15">
    <source>
        <dbReference type="Google" id="ProtNLM"/>
    </source>
</evidence>
<dbReference type="Pfam" id="PF25019">
    <property type="entry name" value="LRR_R13L1-DRL21"/>
    <property type="match status" value="1"/>
</dbReference>
<sequence length="1443" mass="163330">MNALVSTTLWVVGKALAPVVNGVLGHWDASKNLGLNVEAVGMELLLVQATLESASRKHISGKATEELLRKLQDSARCAEDLLDELDYFRIHDQLHGTYDAADHHAKGGVHDLVLNARHTASDALGFSSAATPAESQRVAEDERQRIGCCVWSRARWWSRGNSSSTPNANKPDQEEVSRCMPQLGKLLPRSSSPNVQDDNSGSQSTDCGAPQREHPEKSTMLGFNRVVFSERMKHIVEQLQPLRRDFTTIMQFCDPITVPDIAQSRPITTGQSIEPKLYGRDDIVNSIIHDMTKGKYHNNDLNVLPIVGPAGIGKTTMIQHIYHNEEVQKHFHVLIWVCVSFKFNLNKLLEDIKEEIPLVEGEKGYRPQDLIEQRLKSKRFLLVLDDIWECGNEDDWERLLLPLKTSQEKGSMVLVTTRFPAVSAMVGTTSHSIELEGLEAEYFRELFHAFVFGDDRCRRDHFFLLETGDEIMEKLKGSPLAAKTVGRLLRRDLSLRHWRRVLESKEWEMQTGVNDIMPALKLSYDNLPFHQQQCFSSSALFPEDHMYRTTELINLWIGLDILQPDGRNQTLEDIGLSYLNDLVAHGFFREYITWAGPRYVMHDLLHDLALKVASHDYVSLHHSNVGSVKFQPSIRHLSIIIDDDDTMSVEIFKSQLRNLKTRLKVKQLHTLMIFGVMSKSFAKIFGDLIREANALRVLHLVHISSSVESILHTFSELVHLRYLCLGTLHEIASQVHLPLTISRFYHLRILDLGSWYGCRDLPKDLSNLEKLCRFYSQSDSNIHNVGKLKLLEELTVFRVNKESEGFEPKQLENLTELRELGIYNLENIHTKEDAAKAKLIEKNYLKRLTLDWDSERSNIDPDVEAVILESLQPPRYLEGLRIGGHGGPSCPTWLGDNLTLEALKSLHLIGVSWKCLPSLRKIWGLETLILKHIAAMKEFAIEQRFCRLIKLKLVGLGSFEKWGPSQDTGMFPLLQVLIIRDCPRISGFPFSNPNEDWKVDWFPKLQELEIVSCPGFLLVPRIPWTETLRHVHIIDVKLLEKFEYNSKSLYLYIKGKDDLQRLDQVLAFSNLAGLEQLALEKCPPMECKHFLMLTSLKKLAVDGSDGLVGSLGGGDDVQWQHPVEHLVVYGLGGANVKKLTELLSHLPGLSELCITKCQNVTQLAVGMDMQQTTSTAAPEVEKEEEGLLLFPADHSGSLRVLYISECPELFLSPSCIFPSSLLDLNLKGVEGLGTLEPLSNLTSLTRLALLYCGEDLRCKGLGPLLAGRGQLKELVVYGSCRFFAGWDLNLRQVLLQQDEGEDQQLVSPPEACSSKLQVLRSDDTMGLLATPICSFLSSSLTKLKLRSINKIKMERFSKEQEDALHLLTSLQQLKFSNFTELQHLPTGLHKLTNLQRLEIDYCPAVRSLPKDGLPKSLQELYAHNCFNEELKQQCRGFHPKDQN</sequence>
<dbReference type="Pfam" id="PF00931">
    <property type="entry name" value="NB-ARC"/>
    <property type="match status" value="1"/>
</dbReference>
<feature type="compositionally biased region" description="Polar residues" evidence="7">
    <location>
        <begin position="189"/>
        <end position="206"/>
    </location>
</feature>
<dbReference type="GO" id="GO:0006952">
    <property type="term" value="P:defense response"/>
    <property type="evidence" value="ECO:0007669"/>
    <property type="project" value="UniProtKB-KW"/>
</dbReference>
<keyword evidence="3" id="KW-0677">Repeat</keyword>
<evidence type="ECO:0000259" key="9">
    <source>
        <dbReference type="Pfam" id="PF00931"/>
    </source>
</evidence>
<dbReference type="InterPro" id="IPR032675">
    <property type="entry name" value="LRR_dom_sf"/>
</dbReference>
<evidence type="ECO:0000256" key="5">
    <source>
        <dbReference type="ARBA" id="ARBA00022821"/>
    </source>
</evidence>
<feature type="region of interest" description="Disordered" evidence="7">
    <location>
        <begin position="184"/>
        <end position="218"/>
    </location>
</feature>
<dbReference type="InterPro" id="IPR027417">
    <property type="entry name" value="P-loop_NTPase"/>
</dbReference>
<name>A0AAD8RC14_LOLMU</name>
<keyword evidence="6" id="KW-0067">ATP-binding</keyword>
<dbReference type="PRINTS" id="PR00364">
    <property type="entry name" value="DISEASERSIST"/>
</dbReference>
<evidence type="ECO:0000256" key="1">
    <source>
        <dbReference type="ARBA" id="ARBA00008894"/>
    </source>
</evidence>
<keyword evidence="5" id="KW-0611">Plant defense</keyword>
<evidence type="ECO:0000259" key="12">
    <source>
        <dbReference type="Pfam" id="PF25019"/>
    </source>
</evidence>
<feature type="chain" id="PRO_5042160628" description="AAA+ ATPase domain-containing protein" evidence="8">
    <location>
        <begin position="23"/>
        <end position="1443"/>
    </location>
</feature>
<dbReference type="GO" id="GO:0005524">
    <property type="term" value="F:ATP binding"/>
    <property type="evidence" value="ECO:0007669"/>
    <property type="project" value="UniProtKB-KW"/>
</dbReference>
<evidence type="ECO:0000256" key="4">
    <source>
        <dbReference type="ARBA" id="ARBA00022741"/>
    </source>
</evidence>
<evidence type="ECO:0000256" key="8">
    <source>
        <dbReference type="SAM" id="SignalP"/>
    </source>
</evidence>
<accession>A0AAD8RC14</accession>
<dbReference type="Gene3D" id="1.10.10.10">
    <property type="entry name" value="Winged helix-like DNA-binding domain superfamily/Winged helix DNA-binding domain"/>
    <property type="match status" value="1"/>
</dbReference>
<evidence type="ECO:0000256" key="3">
    <source>
        <dbReference type="ARBA" id="ARBA00022737"/>
    </source>
</evidence>
<feature type="signal peptide" evidence="8">
    <location>
        <begin position="1"/>
        <end position="22"/>
    </location>
</feature>
<evidence type="ECO:0000256" key="7">
    <source>
        <dbReference type="SAM" id="MobiDB-lite"/>
    </source>
</evidence>
<dbReference type="PANTHER" id="PTHR36766">
    <property type="entry name" value="PLANT BROAD-SPECTRUM MILDEW RESISTANCE PROTEIN RPW8"/>
    <property type="match status" value="1"/>
</dbReference>
<evidence type="ECO:0000256" key="6">
    <source>
        <dbReference type="ARBA" id="ARBA00022840"/>
    </source>
</evidence>
<evidence type="ECO:0000259" key="11">
    <source>
        <dbReference type="Pfam" id="PF23559"/>
    </source>
</evidence>
<dbReference type="GO" id="GO:0043531">
    <property type="term" value="F:ADP binding"/>
    <property type="evidence" value="ECO:0007669"/>
    <property type="project" value="InterPro"/>
</dbReference>
<feature type="domain" description="NB-ARC" evidence="9">
    <location>
        <begin position="297"/>
        <end position="454"/>
    </location>
</feature>
<feature type="domain" description="Disease resistance N-terminal" evidence="10">
    <location>
        <begin position="30"/>
        <end position="93"/>
    </location>
</feature>
<feature type="domain" description="R13L1/DRL21-like LRR repeat region" evidence="12">
    <location>
        <begin position="809"/>
        <end position="932"/>
    </location>
</feature>
<evidence type="ECO:0000256" key="2">
    <source>
        <dbReference type="ARBA" id="ARBA00022614"/>
    </source>
</evidence>
<keyword evidence="4" id="KW-0547">Nucleotide-binding</keyword>
<feature type="domain" description="Disease resistance protein winged helix" evidence="11">
    <location>
        <begin position="540"/>
        <end position="609"/>
    </location>
</feature>
<dbReference type="InterPro" id="IPR056789">
    <property type="entry name" value="LRR_R13L1-DRL21"/>
</dbReference>
<dbReference type="InterPro" id="IPR041118">
    <property type="entry name" value="Rx_N"/>
</dbReference>
<dbReference type="Gene3D" id="3.40.50.300">
    <property type="entry name" value="P-loop containing nucleotide triphosphate hydrolases"/>
    <property type="match status" value="1"/>
</dbReference>
<comment type="caution">
    <text evidence="13">The sequence shown here is derived from an EMBL/GenBank/DDBJ whole genome shotgun (WGS) entry which is preliminary data.</text>
</comment>
<dbReference type="Pfam" id="PF18052">
    <property type="entry name" value="Rx_N"/>
    <property type="match status" value="1"/>
</dbReference>
<comment type="similarity">
    <text evidence="1">Belongs to the disease resistance NB-LRR family.</text>
</comment>
<dbReference type="InterPro" id="IPR036388">
    <property type="entry name" value="WH-like_DNA-bd_sf"/>
</dbReference>